<evidence type="ECO:0008006" key="4">
    <source>
        <dbReference type="Google" id="ProtNLM"/>
    </source>
</evidence>
<evidence type="ECO:0000313" key="3">
    <source>
        <dbReference type="EMBL" id="QJH97724.1"/>
    </source>
</evidence>
<name>A0A6M3JCM8_9ZZZZ</name>
<organism evidence="1">
    <name type="scientific">viral metagenome</name>
    <dbReference type="NCBI Taxonomy" id="1070528"/>
    <lineage>
        <taxon>unclassified sequences</taxon>
        <taxon>metagenomes</taxon>
        <taxon>organismal metagenomes</taxon>
    </lineage>
</organism>
<reference evidence="1" key="1">
    <citation type="submission" date="2020-03" db="EMBL/GenBank/DDBJ databases">
        <title>The deep terrestrial virosphere.</title>
        <authorList>
            <person name="Holmfeldt K."/>
            <person name="Nilsson E."/>
            <person name="Simone D."/>
            <person name="Lopez-Fernandez M."/>
            <person name="Wu X."/>
            <person name="de Brujin I."/>
            <person name="Lundin D."/>
            <person name="Andersson A."/>
            <person name="Bertilsson S."/>
            <person name="Dopson M."/>
        </authorList>
    </citation>
    <scope>NUCLEOTIDE SEQUENCE</scope>
    <source>
        <strain evidence="2">MM415A00473</strain>
        <strain evidence="1">MM415B00199</strain>
        <strain evidence="3">TM448B01064</strain>
    </source>
</reference>
<proteinExistence type="predicted"/>
<sequence>MSERVVTVGGSRASKPISDFLQTNEYFGPKGGVYYVDGNVSATGGGSPDHPYSTLAEAITASDAAIALAGNRWWARRNRIYAVGDTLTEDLVKFPTKCDIIGCGSYDANTKLGLSGHHVPIGEAYGTRIYNVHLKGKAVAGPIITLASTTSGLQLHGCTFDGTLGTMTSGILATAHPFLMVNDCDFVGTFVTSYITFGAGQAGWARITNNRMLGTAAKGIVIPGTTTASWMPLIDNNIIVATGDPIEDASDLFYVTNNRLITSANIGTTTDGYTFNLALACGNILTGLNGVAATIPFAVIAE</sequence>
<protein>
    <recommendedName>
        <fullName evidence="4">Pectate lyase</fullName>
    </recommendedName>
</protein>
<evidence type="ECO:0000313" key="1">
    <source>
        <dbReference type="EMBL" id="QJA67586.1"/>
    </source>
</evidence>
<gene>
    <name evidence="2" type="ORF">MM415A00473_0032</name>
    <name evidence="1" type="ORF">MM415B00199_0041</name>
    <name evidence="3" type="ORF">TM448B01064_0024</name>
</gene>
<dbReference type="SUPFAM" id="SSF51126">
    <property type="entry name" value="Pectin lyase-like"/>
    <property type="match status" value="1"/>
</dbReference>
<dbReference type="EMBL" id="MT141573">
    <property type="protein sequence ID" value="QJA67586.1"/>
    <property type="molecule type" value="Genomic_DNA"/>
</dbReference>
<dbReference type="AlphaFoldDB" id="A0A6M3JCM8"/>
<accession>A0A6M3JCM8</accession>
<evidence type="ECO:0000313" key="2">
    <source>
        <dbReference type="EMBL" id="QJA81938.1"/>
    </source>
</evidence>
<dbReference type="InterPro" id="IPR011050">
    <property type="entry name" value="Pectin_lyase_fold/virulence"/>
</dbReference>
<dbReference type="EMBL" id="MT144698">
    <property type="protein sequence ID" value="QJH97724.1"/>
    <property type="molecule type" value="Genomic_DNA"/>
</dbReference>
<dbReference type="EMBL" id="MT142474">
    <property type="protein sequence ID" value="QJA81938.1"/>
    <property type="molecule type" value="Genomic_DNA"/>
</dbReference>